<sequence length="73" mass="8738">MSVEIMFRKFHKMKILHKIFEEIRTVRCLRPSIEQKVMFVASSSKVVRLKSDQNILIESFKKRSNFQSFILFG</sequence>
<protein>
    <submittedName>
        <fullName evidence="1">CLUMA_CG018412, isoform A</fullName>
    </submittedName>
</protein>
<dbReference type="Proteomes" id="UP000183832">
    <property type="component" value="Unassembled WGS sequence"/>
</dbReference>
<evidence type="ECO:0000313" key="1">
    <source>
        <dbReference type="EMBL" id="CRL05160.1"/>
    </source>
</evidence>
<gene>
    <name evidence="1" type="ORF">CLUMA_CG018412</name>
</gene>
<accession>A0A1J1IYJ1</accession>
<organism evidence="1 2">
    <name type="scientific">Clunio marinus</name>
    <dbReference type="NCBI Taxonomy" id="568069"/>
    <lineage>
        <taxon>Eukaryota</taxon>
        <taxon>Metazoa</taxon>
        <taxon>Ecdysozoa</taxon>
        <taxon>Arthropoda</taxon>
        <taxon>Hexapoda</taxon>
        <taxon>Insecta</taxon>
        <taxon>Pterygota</taxon>
        <taxon>Neoptera</taxon>
        <taxon>Endopterygota</taxon>
        <taxon>Diptera</taxon>
        <taxon>Nematocera</taxon>
        <taxon>Chironomoidea</taxon>
        <taxon>Chironomidae</taxon>
        <taxon>Clunio</taxon>
    </lineage>
</organism>
<reference evidence="1 2" key="1">
    <citation type="submission" date="2015-04" db="EMBL/GenBank/DDBJ databases">
        <authorList>
            <person name="Syromyatnikov M.Y."/>
            <person name="Popov V.N."/>
        </authorList>
    </citation>
    <scope>NUCLEOTIDE SEQUENCE [LARGE SCALE GENOMIC DNA]</scope>
</reference>
<dbReference type="EMBL" id="CVRI01000064">
    <property type="protein sequence ID" value="CRL05160.1"/>
    <property type="molecule type" value="Genomic_DNA"/>
</dbReference>
<evidence type="ECO:0000313" key="2">
    <source>
        <dbReference type="Proteomes" id="UP000183832"/>
    </source>
</evidence>
<dbReference type="AlphaFoldDB" id="A0A1J1IYJ1"/>
<keyword evidence="2" id="KW-1185">Reference proteome</keyword>
<proteinExistence type="predicted"/>
<name>A0A1J1IYJ1_9DIPT</name>